<dbReference type="InterPro" id="IPR011917">
    <property type="entry name" value="ABC_transpr_lipidA"/>
</dbReference>
<keyword evidence="5" id="KW-0547">Nucleotide-binding</keyword>
<evidence type="ECO:0000256" key="2">
    <source>
        <dbReference type="ARBA" id="ARBA00022448"/>
    </source>
</evidence>
<keyword evidence="14" id="KW-0378">Hydrolase</keyword>
<sequence>MLNKEDKVRYLRLIAYLKPLKAMAALAVIGTLLYGMTEPLMPWVMKGLIDEGFSGDGQSHNYRAIYYFVALMIGGFTLRGIANYASSYATTWVGQKVVYQLRSEMFAKMQHLPMAYFNEHSQGSMLSKFTYDVNQLLSATTNSLIQLIRDSITILALIISLFVLDWQLTLILMIAAPFVAWFIVFVSKKMRRLSHLLQEDMGSINHVIDEALRGRTIVRIFNGFTHERARFNQQAHSIESHILASSRISAMTSPILEVIIILALSAVILIAATQSHSDGMTNGKFVAFLGSMALLFPPIKRLGKVNEAIQRGLAAMESVFELLDAEEEEIRQTSPSGIRLEQGDIRFENVSFAYGERQVLKDFSLHIRAGESIALVGESGSGKSTLAALLAGFYPPDSGRIFIDGQDTAAISLKERRQAMAYVSQETMLFDTTIAQNIAYADEKPDQEKIVAAAVSANADEFIRQLPQGYDSPVGQYGNRLSGGQKQRIAIARALYKDAPILILDEATSALDNRSEQKVQEAIERLSRNRTAIIIAHRLSTIENADRIVVLERGKIIESGSHQALLDKNGYYAKLLQRIPS</sequence>
<evidence type="ECO:0000256" key="4">
    <source>
        <dbReference type="ARBA" id="ARBA00022692"/>
    </source>
</evidence>
<feature type="domain" description="ABC transmembrane type-1" evidence="13">
    <location>
        <begin position="25"/>
        <end position="311"/>
    </location>
</feature>
<evidence type="ECO:0000259" key="13">
    <source>
        <dbReference type="PROSITE" id="PS50929"/>
    </source>
</evidence>
<dbReference type="InterPro" id="IPR036640">
    <property type="entry name" value="ABC1_TM_sf"/>
</dbReference>
<dbReference type="CDD" id="cd18552">
    <property type="entry name" value="ABC_6TM_MsbA_like"/>
    <property type="match status" value="1"/>
</dbReference>
<dbReference type="InterPro" id="IPR003439">
    <property type="entry name" value="ABC_transporter-like_ATP-bd"/>
</dbReference>
<evidence type="ECO:0000256" key="9">
    <source>
        <dbReference type="ARBA" id="ARBA00023055"/>
    </source>
</evidence>
<dbReference type="SUPFAM" id="SSF90123">
    <property type="entry name" value="ABC transporter transmembrane region"/>
    <property type="match status" value="1"/>
</dbReference>
<dbReference type="Proteomes" id="UP000254575">
    <property type="component" value="Unassembled WGS sequence"/>
</dbReference>
<evidence type="ECO:0000256" key="8">
    <source>
        <dbReference type="ARBA" id="ARBA00022989"/>
    </source>
</evidence>
<dbReference type="GO" id="GO:0034040">
    <property type="term" value="F:ATPase-coupled lipid transmembrane transporter activity"/>
    <property type="evidence" value="ECO:0007669"/>
    <property type="project" value="InterPro"/>
</dbReference>
<dbReference type="PANTHER" id="PTHR43394">
    <property type="entry name" value="ATP-DEPENDENT PERMEASE MDL1, MITOCHONDRIAL"/>
    <property type="match status" value="1"/>
</dbReference>
<keyword evidence="9" id="KW-0445">Lipid transport</keyword>
<keyword evidence="15" id="KW-1185">Reference proteome</keyword>
<accession>A0A380MLA2</accession>
<dbReference type="FunFam" id="3.40.50.300:FF:000218">
    <property type="entry name" value="Multidrug ABC transporter ATP-binding protein"/>
    <property type="match status" value="1"/>
</dbReference>
<dbReference type="InterPro" id="IPR011527">
    <property type="entry name" value="ABC1_TM_dom"/>
</dbReference>
<keyword evidence="3" id="KW-1003">Cell membrane</keyword>
<feature type="transmembrane region" description="Helical" evidence="11">
    <location>
        <begin position="255"/>
        <end position="273"/>
    </location>
</feature>
<keyword evidence="4 11" id="KW-0812">Transmembrane</keyword>
<dbReference type="PANTHER" id="PTHR43394:SF1">
    <property type="entry name" value="ATP-BINDING CASSETTE SUB-FAMILY B MEMBER 10, MITOCHONDRIAL"/>
    <property type="match status" value="1"/>
</dbReference>
<dbReference type="GO" id="GO:0005886">
    <property type="term" value="C:plasma membrane"/>
    <property type="evidence" value="ECO:0007669"/>
    <property type="project" value="UniProtKB-SubCell"/>
</dbReference>
<dbReference type="OrthoDB" id="9806127at2"/>
<keyword evidence="2" id="KW-0813">Transport</keyword>
<evidence type="ECO:0000256" key="10">
    <source>
        <dbReference type="ARBA" id="ARBA00023136"/>
    </source>
</evidence>
<evidence type="ECO:0000256" key="5">
    <source>
        <dbReference type="ARBA" id="ARBA00022741"/>
    </source>
</evidence>
<dbReference type="PROSITE" id="PS00211">
    <property type="entry name" value="ABC_TRANSPORTER_1"/>
    <property type="match status" value="1"/>
</dbReference>
<evidence type="ECO:0000256" key="7">
    <source>
        <dbReference type="ARBA" id="ARBA00022967"/>
    </source>
</evidence>
<dbReference type="EMBL" id="UHIA01000003">
    <property type="protein sequence ID" value="SUO92740.1"/>
    <property type="molecule type" value="Genomic_DNA"/>
</dbReference>
<organism evidence="14 15">
    <name type="scientific">Suttonella indologenes</name>
    <dbReference type="NCBI Taxonomy" id="13276"/>
    <lineage>
        <taxon>Bacteria</taxon>
        <taxon>Pseudomonadati</taxon>
        <taxon>Pseudomonadota</taxon>
        <taxon>Gammaproteobacteria</taxon>
        <taxon>Cardiobacteriales</taxon>
        <taxon>Cardiobacteriaceae</taxon>
        <taxon>Suttonella</taxon>
    </lineage>
</organism>
<reference evidence="14 15" key="1">
    <citation type="submission" date="2018-06" db="EMBL/GenBank/DDBJ databases">
        <authorList>
            <consortium name="Pathogen Informatics"/>
            <person name="Doyle S."/>
        </authorList>
    </citation>
    <scope>NUCLEOTIDE SEQUENCE [LARGE SCALE GENOMIC DNA]</scope>
    <source>
        <strain evidence="14 15">NCTC10717</strain>
    </source>
</reference>
<dbReference type="Gene3D" id="1.20.1560.10">
    <property type="entry name" value="ABC transporter type 1, transmembrane domain"/>
    <property type="match status" value="1"/>
</dbReference>
<dbReference type="Pfam" id="PF00005">
    <property type="entry name" value="ABC_tran"/>
    <property type="match status" value="1"/>
</dbReference>
<evidence type="ECO:0000256" key="3">
    <source>
        <dbReference type="ARBA" id="ARBA00022475"/>
    </source>
</evidence>
<evidence type="ECO:0000256" key="1">
    <source>
        <dbReference type="ARBA" id="ARBA00004651"/>
    </source>
</evidence>
<comment type="subcellular location">
    <subcellularLocation>
        <location evidence="1">Cell membrane</location>
        <topology evidence="1">Multi-pass membrane protein</topology>
    </subcellularLocation>
</comment>
<feature type="transmembrane region" description="Helical" evidence="11">
    <location>
        <begin position="147"/>
        <end position="164"/>
    </location>
</feature>
<dbReference type="SMART" id="SM00382">
    <property type="entry name" value="AAA"/>
    <property type="match status" value="1"/>
</dbReference>
<dbReference type="InterPro" id="IPR017871">
    <property type="entry name" value="ABC_transporter-like_CS"/>
</dbReference>
<dbReference type="AlphaFoldDB" id="A0A380MLA2"/>
<dbReference type="Pfam" id="PF00664">
    <property type="entry name" value="ABC_membrane"/>
    <property type="match status" value="1"/>
</dbReference>
<evidence type="ECO:0000313" key="15">
    <source>
        <dbReference type="Proteomes" id="UP000254575"/>
    </source>
</evidence>
<evidence type="ECO:0000256" key="11">
    <source>
        <dbReference type="SAM" id="Phobius"/>
    </source>
</evidence>
<dbReference type="RefSeq" id="WP_115217975.1">
    <property type="nucleotide sequence ID" value="NZ_UHIA01000003.1"/>
</dbReference>
<dbReference type="InterPro" id="IPR027417">
    <property type="entry name" value="P-loop_NTPase"/>
</dbReference>
<keyword evidence="8 11" id="KW-1133">Transmembrane helix</keyword>
<feature type="transmembrane region" description="Helical" evidence="11">
    <location>
        <begin position="170"/>
        <end position="187"/>
    </location>
</feature>
<feature type="transmembrane region" description="Helical" evidence="11">
    <location>
        <begin position="64"/>
        <end position="82"/>
    </location>
</feature>
<dbReference type="PROSITE" id="PS50893">
    <property type="entry name" value="ABC_TRANSPORTER_2"/>
    <property type="match status" value="1"/>
</dbReference>
<proteinExistence type="predicted"/>
<keyword evidence="6 14" id="KW-0067">ATP-binding</keyword>
<dbReference type="PROSITE" id="PS50929">
    <property type="entry name" value="ABC_TM1F"/>
    <property type="match status" value="1"/>
</dbReference>
<dbReference type="EC" id="3.6.3.-" evidence="14"/>
<gene>
    <name evidence="14" type="primary">msbA_1</name>
    <name evidence="14" type="ORF">NCTC10717_00714</name>
</gene>
<feature type="domain" description="ABC transporter" evidence="12">
    <location>
        <begin position="345"/>
        <end position="578"/>
    </location>
</feature>
<dbReference type="SUPFAM" id="SSF52540">
    <property type="entry name" value="P-loop containing nucleoside triphosphate hydrolases"/>
    <property type="match status" value="1"/>
</dbReference>
<dbReference type="Gene3D" id="3.40.50.300">
    <property type="entry name" value="P-loop containing nucleotide triphosphate hydrolases"/>
    <property type="match status" value="1"/>
</dbReference>
<name>A0A380MLA2_9GAMM</name>
<protein>
    <submittedName>
        <fullName evidence="14">Lipid A export ATP-binding/permease protein MsbA</fullName>
        <ecNumber evidence="14">3.6.3.-</ecNumber>
    </submittedName>
</protein>
<dbReference type="NCBIfam" id="TIGR02203">
    <property type="entry name" value="MsbA_lipidA"/>
    <property type="match status" value="1"/>
</dbReference>
<evidence type="ECO:0000313" key="14">
    <source>
        <dbReference type="EMBL" id="SUO92740.1"/>
    </source>
</evidence>
<dbReference type="InterPro" id="IPR039421">
    <property type="entry name" value="Type_1_exporter"/>
</dbReference>
<keyword evidence="10 11" id="KW-0472">Membrane</keyword>
<evidence type="ECO:0000256" key="6">
    <source>
        <dbReference type="ARBA" id="ARBA00022840"/>
    </source>
</evidence>
<dbReference type="InterPro" id="IPR003593">
    <property type="entry name" value="AAA+_ATPase"/>
</dbReference>
<dbReference type="GO" id="GO:0016887">
    <property type="term" value="F:ATP hydrolysis activity"/>
    <property type="evidence" value="ECO:0007669"/>
    <property type="project" value="InterPro"/>
</dbReference>
<dbReference type="GO" id="GO:0005524">
    <property type="term" value="F:ATP binding"/>
    <property type="evidence" value="ECO:0007669"/>
    <property type="project" value="UniProtKB-KW"/>
</dbReference>
<keyword evidence="7" id="KW-1278">Translocase</keyword>
<evidence type="ECO:0000259" key="12">
    <source>
        <dbReference type="PROSITE" id="PS50893"/>
    </source>
</evidence>
<feature type="transmembrane region" description="Helical" evidence="11">
    <location>
        <begin position="20"/>
        <end position="37"/>
    </location>
</feature>
<dbReference type="GO" id="GO:0015421">
    <property type="term" value="F:ABC-type oligopeptide transporter activity"/>
    <property type="evidence" value="ECO:0007669"/>
    <property type="project" value="TreeGrafter"/>
</dbReference>